<evidence type="ECO:0000313" key="2">
    <source>
        <dbReference type="Proteomes" id="UP001060085"/>
    </source>
</evidence>
<dbReference type="Proteomes" id="UP001060085">
    <property type="component" value="Linkage Group LG02"/>
</dbReference>
<proteinExistence type="predicted"/>
<organism evidence="1 2">
    <name type="scientific">Catharanthus roseus</name>
    <name type="common">Madagascar periwinkle</name>
    <name type="synonym">Vinca rosea</name>
    <dbReference type="NCBI Taxonomy" id="4058"/>
    <lineage>
        <taxon>Eukaryota</taxon>
        <taxon>Viridiplantae</taxon>
        <taxon>Streptophyta</taxon>
        <taxon>Embryophyta</taxon>
        <taxon>Tracheophyta</taxon>
        <taxon>Spermatophyta</taxon>
        <taxon>Magnoliopsida</taxon>
        <taxon>eudicotyledons</taxon>
        <taxon>Gunneridae</taxon>
        <taxon>Pentapetalae</taxon>
        <taxon>asterids</taxon>
        <taxon>lamiids</taxon>
        <taxon>Gentianales</taxon>
        <taxon>Apocynaceae</taxon>
        <taxon>Rauvolfioideae</taxon>
        <taxon>Vinceae</taxon>
        <taxon>Catharanthinae</taxon>
        <taxon>Catharanthus</taxon>
    </lineage>
</organism>
<evidence type="ECO:0000313" key="1">
    <source>
        <dbReference type="EMBL" id="KAI5679063.1"/>
    </source>
</evidence>
<sequence>MDAVSIRVPYKNLKKEVELVGVDEAQLRRLQIAHQNRISNSSNDSSPSDGVPFFNGNEGNLQQKQHVSLPVLILSCTVAAGVQFGWALQLSLLTPYIQTLGIEHAFSSFIWLCGPITGFVVQPCVGIWSDKCTSKYGRRRPFILAGSLMISVAVIIIGFAADIGYFLGDTKEHCSTFKGTRTRAAVVFILGFWMLDLANNTVQGPARALLADLAGPDQRNSANAIFCSWMAVGNILGFSSGASGHWHRWFPFLLSRACCEPCGNLKAAFLVAVIFLTFCTLVTLYFAKEVPLVAKQPHRLSDSDPLLDSPAQSSFDLSKSKADSEFINKVLEDKSESNHLMDNNLRNENQRSHEDAVENFGDNPGAVLVNLLTSLRHLPPAMHSVLIVMALTWLSWFPFFLFDTDWMGREVYHGDPKGDAAEIKAYDQGVREGAFGLLLNSVVLGISSFFIEPMCRWIGPRLVWATSNFIVFACMAGTAVISFISSQGNSGVQHVIGASSAAKIASLVVFALLGVPLAVTYSVPFSVTAELTADSGGGQGLAIGVLNLAIVIPQMIVSLGAGPWDALFGGGNVPAFVLASICALAAGIIATRRLPNLSTSSYRSTGLHFG</sequence>
<keyword evidence="2" id="KW-1185">Reference proteome</keyword>
<dbReference type="EMBL" id="CM044702">
    <property type="protein sequence ID" value="KAI5679063.1"/>
    <property type="molecule type" value="Genomic_DNA"/>
</dbReference>
<reference evidence="2" key="1">
    <citation type="journal article" date="2023" name="Nat. Plants">
        <title>Single-cell RNA sequencing provides a high-resolution roadmap for understanding the multicellular compartmentation of specialized metabolism.</title>
        <authorList>
            <person name="Sun S."/>
            <person name="Shen X."/>
            <person name="Li Y."/>
            <person name="Li Y."/>
            <person name="Wang S."/>
            <person name="Li R."/>
            <person name="Zhang H."/>
            <person name="Shen G."/>
            <person name="Guo B."/>
            <person name="Wei J."/>
            <person name="Xu J."/>
            <person name="St-Pierre B."/>
            <person name="Chen S."/>
            <person name="Sun C."/>
        </authorList>
    </citation>
    <scope>NUCLEOTIDE SEQUENCE [LARGE SCALE GENOMIC DNA]</scope>
</reference>
<gene>
    <name evidence="1" type="ORF">M9H77_10013</name>
</gene>
<comment type="caution">
    <text evidence="1">The sequence shown here is derived from an EMBL/GenBank/DDBJ whole genome shotgun (WGS) entry which is preliminary data.</text>
</comment>
<protein>
    <submittedName>
        <fullName evidence="1">Uncharacterized protein</fullName>
    </submittedName>
</protein>
<accession>A0ACC0C2S9</accession>
<name>A0ACC0C2S9_CATRO</name>